<dbReference type="Proteomes" id="UP000317422">
    <property type="component" value="Unassembled WGS sequence"/>
</dbReference>
<feature type="transmembrane region" description="Helical" evidence="6">
    <location>
        <begin position="607"/>
        <end position="634"/>
    </location>
</feature>
<feature type="transmembrane region" description="Helical" evidence="6">
    <location>
        <begin position="375"/>
        <end position="408"/>
    </location>
</feature>
<keyword evidence="2" id="KW-1188">Viral release from host cell</keyword>
<feature type="transmembrane region" description="Helical" evidence="6">
    <location>
        <begin position="563"/>
        <end position="586"/>
    </location>
</feature>
<dbReference type="PANTHER" id="PTHR37813">
    <property type="entry name" value="FELS-2 PROPHAGE PROTEIN"/>
    <property type="match status" value="1"/>
</dbReference>
<keyword evidence="3" id="KW-0645">Protease</keyword>
<keyword evidence="4" id="KW-0378">Hydrolase</keyword>
<evidence type="ECO:0000259" key="7">
    <source>
        <dbReference type="PROSITE" id="PS51935"/>
    </source>
</evidence>
<dbReference type="GO" id="GO:0008234">
    <property type="term" value="F:cysteine-type peptidase activity"/>
    <property type="evidence" value="ECO:0007669"/>
    <property type="project" value="UniProtKB-KW"/>
</dbReference>
<evidence type="ECO:0000313" key="9">
    <source>
        <dbReference type="Proteomes" id="UP000317422"/>
    </source>
</evidence>
<keyword evidence="6" id="KW-0812">Transmembrane</keyword>
<protein>
    <submittedName>
        <fullName evidence="8">TP901 family phage tail tape measure protein</fullName>
    </submittedName>
</protein>
<evidence type="ECO:0000256" key="6">
    <source>
        <dbReference type="SAM" id="Phobius"/>
    </source>
</evidence>
<evidence type="ECO:0000256" key="2">
    <source>
        <dbReference type="ARBA" id="ARBA00022612"/>
    </source>
</evidence>
<evidence type="ECO:0000256" key="5">
    <source>
        <dbReference type="ARBA" id="ARBA00022807"/>
    </source>
</evidence>
<dbReference type="Pfam" id="PF10145">
    <property type="entry name" value="PhageMin_Tail"/>
    <property type="match status" value="1"/>
</dbReference>
<accession>A0A543NFS2</accession>
<dbReference type="PROSITE" id="PS51935">
    <property type="entry name" value="NLPC_P60"/>
    <property type="match status" value="1"/>
</dbReference>
<evidence type="ECO:0000256" key="1">
    <source>
        <dbReference type="ARBA" id="ARBA00007074"/>
    </source>
</evidence>
<evidence type="ECO:0000256" key="4">
    <source>
        <dbReference type="ARBA" id="ARBA00022801"/>
    </source>
</evidence>
<dbReference type="InterPro" id="IPR038765">
    <property type="entry name" value="Papain-like_cys_pep_sf"/>
</dbReference>
<comment type="caution">
    <text evidence="8">The sequence shown here is derived from an EMBL/GenBank/DDBJ whole genome shotgun (WGS) entry which is preliminary data.</text>
</comment>
<dbReference type="GO" id="GO:0006508">
    <property type="term" value="P:proteolysis"/>
    <property type="evidence" value="ECO:0007669"/>
    <property type="project" value="UniProtKB-KW"/>
</dbReference>
<dbReference type="RefSeq" id="WP_141921852.1">
    <property type="nucleotide sequence ID" value="NZ_VFQC01000001.1"/>
</dbReference>
<feature type="transmembrane region" description="Helical" evidence="6">
    <location>
        <begin position="342"/>
        <end position="363"/>
    </location>
</feature>
<feature type="transmembrane region" description="Helical" evidence="6">
    <location>
        <begin position="414"/>
        <end position="436"/>
    </location>
</feature>
<reference evidence="8 9" key="1">
    <citation type="submission" date="2019-06" db="EMBL/GenBank/DDBJ databases">
        <title>Sequencing the genomes of 1000 actinobacteria strains.</title>
        <authorList>
            <person name="Klenk H.-P."/>
        </authorList>
    </citation>
    <scope>NUCLEOTIDE SEQUENCE [LARGE SCALE GENOMIC DNA]</scope>
    <source>
        <strain evidence="8 9">DSM 45015</strain>
    </source>
</reference>
<dbReference type="PANTHER" id="PTHR37813:SF1">
    <property type="entry name" value="FELS-2 PROPHAGE PROTEIN"/>
    <property type="match status" value="1"/>
</dbReference>
<keyword evidence="6" id="KW-0472">Membrane</keyword>
<comment type="similarity">
    <text evidence="1">Belongs to the peptidase C40 family.</text>
</comment>
<dbReference type="EMBL" id="VFQC01000001">
    <property type="protein sequence ID" value="TQN30620.1"/>
    <property type="molecule type" value="Genomic_DNA"/>
</dbReference>
<dbReference type="InterPro" id="IPR000064">
    <property type="entry name" value="NLP_P60_dom"/>
</dbReference>
<organism evidence="8 9">
    <name type="scientific">Haloactinospora alba</name>
    <dbReference type="NCBI Taxonomy" id="405555"/>
    <lineage>
        <taxon>Bacteria</taxon>
        <taxon>Bacillati</taxon>
        <taxon>Actinomycetota</taxon>
        <taxon>Actinomycetes</taxon>
        <taxon>Streptosporangiales</taxon>
        <taxon>Nocardiopsidaceae</taxon>
        <taxon>Haloactinospora</taxon>
    </lineage>
</organism>
<dbReference type="InterPro" id="IPR010090">
    <property type="entry name" value="Phage_tape_meas"/>
</dbReference>
<dbReference type="AlphaFoldDB" id="A0A543NFS2"/>
<keyword evidence="6" id="KW-1133">Transmembrane helix</keyword>
<name>A0A543NFS2_9ACTN</name>
<dbReference type="NCBIfam" id="TIGR01760">
    <property type="entry name" value="tape_meas_TP901"/>
    <property type="match status" value="1"/>
</dbReference>
<feature type="transmembrane region" description="Helical" evidence="6">
    <location>
        <begin position="640"/>
        <end position="657"/>
    </location>
</feature>
<evidence type="ECO:0000256" key="3">
    <source>
        <dbReference type="ARBA" id="ARBA00022670"/>
    </source>
</evidence>
<dbReference type="OrthoDB" id="9785502at2"/>
<gene>
    <name evidence="8" type="ORF">FHX37_0502</name>
</gene>
<dbReference type="Gene3D" id="3.90.1720.10">
    <property type="entry name" value="endopeptidase domain like (from Nostoc punctiforme)"/>
    <property type="match status" value="1"/>
</dbReference>
<proteinExistence type="inferred from homology"/>
<sequence>MASVTSLGFNIFSSWSGKGVRDAVKDVSGFSDRMKQVGSNVRGVGETMSASVTAPLVGIGTAAVATAGEFESAMQGVAAVTGATGEAFSDLEEEAKQLGSSTAFSATEAANAMEFLGMAGWDNTQILSGMEDVLDLASSGQLELAAAADVASNVMSAFGMEASESQRAADALAFASGNANVNVEGLGMSLSKSAGAASSAGWEVEQATAALGLFGDAGIRAEEAGTGLSGILGEIMAEGSQASEVFSDFDIALKNSDGSVRSLSEILIDAKDAGIGFNDATEAFGAEHGKKFATMLGLSTEHLKDAKFSADDAADSAGRMAETRMEGFQGGVKELKSAFEGLMIAIADSGLLSWITSVVGKVTEWTQAVSKAHPWLLKLGVILGVVAAVIGPLLIVVGALISAIGAIGAVMTPVVGVVAAVVAGIAALGAALVLAWKRSEQFRGAVMGAWDGIQAGWNALWEGALKPGIDALVGIWKQMWPTIKQTAIDAWNAVMAKFNEIRPKFQKIFDRIATIVKIAVAIIQSVWDDHGDTVMSVISFIQNVFVARLKGAFQIITGIVKGAFQIITGIFSGALDVISGVLDIFIGLFTGDWRRMWDGVRRIFSGVWTAVTSIFQGAVTILKGLVSGLITGIVTPFKWLWNWLVGNSLIPNLVAAIKMHFTIMKTIIKTIFRAIRAIAIWVWRNLVLRVVNFVLNLRDRTVAVFVALRNRARSIWNTIRTWLTDRARSLRDRVVDALTTLKEKSVDAFEKAKDGVKKAWNKLKSVAKTPVEFAIETVYNQGLRKLWNKVAEKVPGISKLGKAQVPKGFAGGGVVPGYQSAKRDDVMTPMRSGEGVLVPEVVRGLGPGFVHSLNAVGNSGGVGAVRKLSEQTNRAGLGQAPRDGTGTFANQAGFARGGVVGEWISDKWDDIAGKAKEWATKPFNALSDKIKGKFGTGDNFEGIPHHAFKLIKEKALDAFKDADDEWASMGGADSWVGLASASERLQRAARFARKQHGDPYVWGGVGPNGYDCSGFMAAIENKIRGTHPYSRRYTTHNFSGGGPAGWERGLRSPFMIGNTHSGVGHQAGTLMGVNVEAAGGGKGVRVGTSARGAGAGMFTSRWGFAPVAGDSTASGKSRGGVVADRGATLSPGLNLLNNRTGKPEPLQRVDREQEPAEVHLYLHGDDEEQLRRLRKQIRIKGGNVQTVLGNGGRR</sequence>
<keyword evidence="9" id="KW-1185">Reference proteome</keyword>
<evidence type="ECO:0000313" key="8">
    <source>
        <dbReference type="EMBL" id="TQN30620.1"/>
    </source>
</evidence>
<feature type="domain" description="NlpC/P60" evidence="7">
    <location>
        <begin position="982"/>
        <end position="1113"/>
    </location>
</feature>
<keyword evidence="5" id="KW-0788">Thiol protease</keyword>
<dbReference type="SUPFAM" id="SSF54001">
    <property type="entry name" value="Cysteine proteinases"/>
    <property type="match status" value="1"/>
</dbReference>